<evidence type="ECO:0000313" key="2">
    <source>
        <dbReference type="EMBL" id="KJF44498.1"/>
    </source>
</evidence>
<keyword evidence="1" id="KW-0732">Signal</keyword>
<comment type="caution">
    <text evidence="2">The sequence shown here is derived from an EMBL/GenBank/DDBJ whole genome shotgun (WGS) entry which is preliminary data.</text>
</comment>
<dbReference type="AlphaFoldDB" id="A0A0D8JF69"/>
<dbReference type="RefSeq" id="WP_045026051.1">
    <property type="nucleotide sequence ID" value="NZ_JRHC01000001.1"/>
</dbReference>
<gene>
    <name evidence="2" type="ORF">LH29_03145</name>
</gene>
<sequence>MKLLDAISCLIFLVLFSLAASAQESISHQLGIDIPEVALLALQSENTTDVNLSALPPNTAGQQIKTNKEEQSGIWINYSSVVRKNQKRKVTATVVGEIPEGMVLKVMASESRGEGKGKLGESLSWVALRNGSVDVISDIGSCYTGRGAQNGHLLTYKIELDDDADQYAKLKQSETSLQILYTLTDDN</sequence>
<name>A0A0D8JF69_9BACT</name>
<feature type="signal peptide" evidence="1">
    <location>
        <begin position="1"/>
        <end position="22"/>
    </location>
</feature>
<feature type="chain" id="PRO_5002330940" evidence="1">
    <location>
        <begin position="23"/>
        <end position="187"/>
    </location>
</feature>
<proteinExistence type="predicted"/>
<dbReference type="OrthoDB" id="1120212at2"/>
<reference evidence="2 3" key="1">
    <citation type="submission" date="2014-09" db="EMBL/GenBank/DDBJ databases">
        <title>Draft Genome Sequence of Draconibacterium sp. JN14CK-3.</title>
        <authorList>
            <person name="Dong C."/>
            <person name="Lai Q."/>
            <person name="Shao Z."/>
        </authorList>
    </citation>
    <scope>NUCLEOTIDE SEQUENCE [LARGE SCALE GENOMIC DNA]</scope>
    <source>
        <strain evidence="2 3">JN14CK-3</strain>
    </source>
</reference>
<evidence type="ECO:0000256" key="1">
    <source>
        <dbReference type="SAM" id="SignalP"/>
    </source>
</evidence>
<dbReference type="EMBL" id="JRHC01000001">
    <property type="protein sequence ID" value="KJF44498.1"/>
    <property type="molecule type" value="Genomic_DNA"/>
</dbReference>
<evidence type="ECO:0000313" key="3">
    <source>
        <dbReference type="Proteomes" id="UP000032544"/>
    </source>
</evidence>
<dbReference type="Proteomes" id="UP000032544">
    <property type="component" value="Unassembled WGS sequence"/>
</dbReference>
<organism evidence="2 3">
    <name type="scientific">Draconibacterium sediminis</name>
    <dbReference type="NCBI Taxonomy" id="1544798"/>
    <lineage>
        <taxon>Bacteria</taxon>
        <taxon>Pseudomonadati</taxon>
        <taxon>Bacteroidota</taxon>
        <taxon>Bacteroidia</taxon>
        <taxon>Marinilabiliales</taxon>
        <taxon>Prolixibacteraceae</taxon>
        <taxon>Draconibacterium</taxon>
    </lineage>
</organism>
<accession>A0A0D8JF69</accession>
<keyword evidence="3" id="KW-1185">Reference proteome</keyword>
<protein>
    <submittedName>
        <fullName evidence="2">Uncharacterized protein</fullName>
    </submittedName>
</protein>